<dbReference type="EMBL" id="VIEB01000856">
    <property type="protein sequence ID" value="TQD79474.1"/>
    <property type="molecule type" value="Genomic_DNA"/>
</dbReference>
<evidence type="ECO:0008006" key="7">
    <source>
        <dbReference type="Google" id="ProtNLM"/>
    </source>
</evidence>
<dbReference type="InterPro" id="IPR058922">
    <property type="entry name" value="WHD_DRP"/>
</dbReference>
<evidence type="ECO:0000313" key="5">
    <source>
        <dbReference type="EMBL" id="TQD79474.1"/>
    </source>
</evidence>
<dbReference type="Gene3D" id="1.10.10.10">
    <property type="entry name" value="Winged helix-like DNA-binding domain superfamily/Winged helix DNA-binding domain"/>
    <property type="match status" value="1"/>
</dbReference>
<evidence type="ECO:0000256" key="2">
    <source>
        <dbReference type="ARBA" id="ARBA00022821"/>
    </source>
</evidence>
<reference evidence="5 6" key="1">
    <citation type="journal article" date="2019" name="G3 (Bethesda)">
        <title>Sequencing of a Wild Apple (Malus baccata) Genome Unravels the Differences Between Cultivated and Wild Apple Species Regarding Disease Resistance and Cold Tolerance.</title>
        <authorList>
            <person name="Chen X."/>
        </authorList>
    </citation>
    <scope>NUCLEOTIDE SEQUENCE [LARGE SCALE GENOMIC DNA]</scope>
    <source>
        <strain evidence="6">cv. Shandingzi</strain>
        <tissue evidence="5">Leaves</tissue>
    </source>
</reference>
<evidence type="ECO:0000256" key="1">
    <source>
        <dbReference type="ARBA" id="ARBA00022737"/>
    </source>
</evidence>
<accession>A0A540KZ13</accession>
<dbReference type="STRING" id="106549.A0A540KZ13"/>
<feature type="domain" description="Disease resistance R13L4/SHOC-2-like LRR" evidence="4">
    <location>
        <begin position="364"/>
        <end position="600"/>
    </location>
</feature>
<name>A0A540KZ13_MALBA</name>
<dbReference type="Proteomes" id="UP000315295">
    <property type="component" value="Unassembled WGS sequence"/>
</dbReference>
<keyword evidence="6" id="KW-1185">Reference proteome</keyword>
<gene>
    <name evidence="5" type="ORF">C1H46_034968</name>
</gene>
<protein>
    <recommendedName>
        <fullName evidence="7">Disease resistance RPP13-like protein 4</fullName>
    </recommendedName>
</protein>
<evidence type="ECO:0000259" key="3">
    <source>
        <dbReference type="Pfam" id="PF23559"/>
    </source>
</evidence>
<evidence type="ECO:0000259" key="4">
    <source>
        <dbReference type="Pfam" id="PF23598"/>
    </source>
</evidence>
<dbReference type="InterPro" id="IPR044974">
    <property type="entry name" value="Disease_R_plants"/>
</dbReference>
<dbReference type="SUPFAM" id="SSF52058">
    <property type="entry name" value="L domain-like"/>
    <property type="match status" value="1"/>
</dbReference>
<organism evidence="5 6">
    <name type="scientific">Malus baccata</name>
    <name type="common">Siberian crab apple</name>
    <name type="synonym">Pyrus baccata</name>
    <dbReference type="NCBI Taxonomy" id="106549"/>
    <lineage>
        <taxon>Eukaryota</taxon>
        <taxon>Viridiplantae</taxon>
        <taxon>Streptophyta</taxon>
        <taxon>Embryophyta</taxon>
        <taxon>Tracheophyta</taxon>
        <taxon>Spermatophyta</taxon>
        <taxon>Magnoliopsida</taxon>
        <taxon>eudicotyledons</taxon>
        <taxon>Gunneridae</taxon>
        <taxon>Pentapetalae</taxon>
        <taxon>rosids</taxon>
        <taxon>fabids</taxon>
        <taxon>Rosales</taxon>
        <taxon>Rosaceae</taxon>
        <taxon>Amygdaloideae</taxon>
        <taxon>Maleae</taxon>
        <taxon>Malus</taxon>
    </lineage>
</organism>
<feature type="domain" description="Disease resistance protein winged helix" evidence="3">
    <location>
        <begin position="177"/>
        <end position="240"/>
    </location>
</feature>
<dbReference type="InterPro" id="IPR032675">
    <property type="entry name" value="LRR_dom_sf"/>
</dbReference>
<dbReference type="GO" id="GO:0098542">
    <property type="term" value="P:defense response to other organism"/>
    <property type="evidence" value="ECO:0007669"/>
    <property type="project" value="TreeGrafter"/>
</dbReference>
<dbReference type="InterPro" id="IPR036388">
    <property type="entry name" value="WH-like_DNA-bd_sf"/>
</dbReference>
<evidence type="ECO:0000313" key="6">
    <source>
        <dbReference type="Proteomes" id="UP000315295"/>
    </source>
</evidence>
<proteinExistence type="predicted"/>
<dbReference type="PANTHER" id="PTHR23155:SF1076">
    <property type="entry name" value="LEUCINE-RICH REPEAT (LRR) FAMILY PROTEIN-RELATED"/>
    <property type="match status" value="1"/>
</dbReference>
<dbReference type="PANTHER" id="PTHR23155">
    <property type="entry name" value="DISEASE RESISTANCE PROTEIN RP"/>
    <property type="match status" value="1"/>
</dbReference>
<dbReference type="Gene3D" id="3.80.10.10">
    <property type="entry name" value="Ribonuclease Inhibitor"/>
    <property type="match status" value="1"/>
</dbReference>
<dbReference type="AlphaFoldDB" id="A0A540KZ13"/>
<keyword evidence="1" id="KW-0677">Repeat</keyword>
<sequence length="612" mass="69803">MDSKKSMPKLLDLLKRAKAVVKDPEAVGHLGLVEEKLLQMENKELLPKVKLFDQTLSKQFSALERGLGKIILGAEITSMSEKDMKNTLDLIKESVDQIFKDTIPLVERMTAPGPISEPQVHRSKVDQSGLDQKMSQEWSQLGLQDIIYETPAMAKTRRTYEDLESMDLKLCFLSFSIFPDGSLMKKRPLIYWWIGEGFITSTQQKTAEEVGEDIFEKLMRKGLINQTGSKASSCPFVKSCAVNPWIRRMLVSLASKARLFHFDSEWRRMPSYDTLTCRRACLVYKNQIRQGDDGPKVDDLLTVFNVNVQYLGLKREWLNKLKKVAVLQLGRWQDSATHHIEVDDEDFVNQEDVGFLKGLGTQNKHLKYLSLRGISRITQLPSSILNLISLEILDLRACHNLETMPSDISALRKLTHLDMSECYLLERMPKGLDKLSSLQVLKGFLLGSLKNTPCKLGDLAKLKNLKRLSIHMGNDSEVQKGELNKLKDISSLCRLKISWGLVSSVLEDQIADEFSFPPNLEKLDLQGIPLGHVPNWLNPRQLGNLKKLYIRGGKLSSLDHGVTGAVWKVEILRLKYLKNWDKDWQELKGSFPHLQHWDVEEAHCCEIKKDVR</sequence>
<comment type="caution">
    <text evidence="5">The sequence shown here is derived from an EMBL/GenBank/DDBJ whole genome shotgun (WGS) entry which is preliminary data.</text>
</comment>
<keyword evidence="2" id="KW-0611">Plant defense</keyword>
<dbReference type="Pfam" id="PF23559">
    <property type="entry name" value="WHD_DRP"/>
    <property type="match status" value="1"/>
</dbReference>
<dbReference type="InterPro" id="IPR055414">
    <property type="entry name" value="LRR_R13L4/SHOC2-like"/>
</dbReference>
<dbReference type="Pfam" id="PF23598">
    <property type="entry name" value="LRR_14"/>
    <property type="match status" value="1"/>
</dbReference>